<reference evidence="2 3" key="2">
    <citation type="submission" date="2016-05" db="EMBL/GenBank/DDBJ databases">
        <title>Lineage-specific infection strategies underlie the spectrum of fungal disease in amphibians.</title>
        <authorList>
            <person name="Cuomo C.A."/>
            <person name="Farrer R.A."/>
            <person name="James T."/>
            <person name="Longcore J."/>
            <person name="Birren B."/>
        </authorList>
    </citation>
    <scope>NUCLEOTIDE SEQUENCE [LARGE SCALE GENOMIC DNA]</scope>
    <source>
        <strain evidence="2 3">JEL423</strain>
    </source>
</reference>
<feature type="compositionally biased region" description="Low complexity" evidence="1">
    <location>
        <begin position="1"/>
        <end position="18"/>
    </location>
</feature>
<dbReference type="VEuPathDB" id="FungiDB:BDEG_27637"/>
<sequence length="141" mass="16187">MFNYRESQQGSSSYSGESNGIPFNEPPSPVEASLLWLDTLKAINKYDWKIGHYLRKGNNREKLNFVLLPKTDEELRKLKTNLENNRKAILINNADINEVAESIKRLDIREKRVVNAIKILNLFGVVGNIEELTRTINQMGL</sequence>
<dbReference type="EMBL" id="DS022312">
    <property type="protein sequence ID" value="OAJ44409.1"/>
    <property type="molecule type" value="Genomic_DNA"/>
</dbReference>
<organism evidence="2 3">
    <name type="scientific">Batrachochytrium dendrobatidis (strain JEL423)</name>
    <dbReference type="NCBI Taxonomy" id="403673"/>
    <lineage>
        <taxon>Eukaryota</taxon>
        <taxon>Fungi</taxon>
        <taxon>Fungi incertae sedis</taxon>
        <taxon>Chytridiomycota</taxon>
        <taxon>Chytridiomycota incertae sedis</taxon>
        <taxon>Chytridiomycetes</taxon>
        <taxon>Rhizophydiales</taxon>
        <taxon>Rhizophydiales incertae sedis</taxon>
        <taxon>Batrachochytrium</taxon>
    </lineage>
</organism>
<proteinExistence type="predicted"/>
<gene>
    <name evidence="2" type="ORF">BDEG_27637</name>
</gene>
<feature type="region of interest" description="Disordered" evidence="1">
    <location>
        <begin position="1"/>
        <end position="23"/>
    </location>
</feature>
<dbReference type="Proteomes" id="UP000077115">
    <property type="component" value="Unassembled WGS sequence"/>
</dbReference>
<evidence type="ECO:0000256" key="1">
    <source>
        <dbReference type="SAM" id="MobiDB-lite"/>
    </source>
</evidence>
<reference evidence="2 3" key="1">
    <citation type="submission" date="2006-10" db="EMBL/GenBank/DDBJ databases">
        <title>The Genome Sequence of Batrachochytrium dendrobatidis JEL423.</title>
        <authorList>
            <consortium name="The Broad Institute Genome Sequencing Platform"/>
            <person name="Birren B."/>
            <person name="Lander E."/>
            <person name="Galagan J."/>
            <person name="Cuomo C."/>
            <person name="Devon K."/>
            <person name="Jaffe D."/>
            <person name="Butler J."/>
            <person name="Alvarez P."/>
            <person name="Gnerre S."/>
            <person name="Grabherr M."/>
            <person name="Kleber M."/>
            <person name="Mauceli E."/>
            <person name="Brockman W."/>
            <person name="Young S."/>
            <person name="LaButti K."/>
            <person name="Sykes S."/>
            <person name="DeCaprio D."/>
            <person name="Crawford M."/>
            <person name="Koehrsen M."/>
            <person name="Engels R."/>
            <person name="Montgomery P."/>
            <person name="Pearson M."/>
            <person name="Howarth C."/>
            <person name="Larson L."/>
            <person name="White J."/>
            <person name="O'Leary S."/>
            <person name="Kodira C."/>
            <person name="Zeng Q."/>
            <person name="Yandava C."/>
            <person name="Alvarado L."/>
            <person name="Longcore J."/>
            <person name="James T."/>
        </authorList>
    </citation>
    <scope>NUCLEOTIDE SEQUENCE [LARGE SCALE GENOMIC DNA]</scope>
    <source>
        <strain evidence="2 3">JEL423</strain>
    </source>
</reference>
<dbReference type="AlphaFoldDB" id="A0A177WWH3"/>
<protein>
    <submittedName>
        <fullName evidence="2">Uncharacterized protein</fullName>
    </submittedName>
</protein>
<accession>A0A177WWH3</accession>
<evidence type="ECO:0000313" key="2">
    <source>
        <dbReference type="EMBL" id="OAJ44409.1"/>
    </source>
</evidence>
<name>A0A177WWH3_BATDL</name>
<evidence type="ECO:0000313" key="3">
    <source>
        <dbReference type="Proteomes" id="UP000077115"/>
    </source>
</evidence>